<sequence>MTNMTEIVDGNSTDIHANFAGCNWFEFLFLSCECV</sequence>
<comment type="caution">
    <text evidence="1">The sequence shown here is derived from an EMBL/GenBank/DDBJ whole genome shotgun (WGS) entry which is preliminary data.</text>
</comment>
<dbReference type="EMBL" id="AJSR01002160">
    <property type="protein sequence ID" value="EKM29276.1"/>
    <property type="molecule type" value="Genomic_DNA"/>
</dbReference>
<dbReference type="AlphaFoldDB" id="A0A454CSA1"/>
<reference evidence="1 2" key="1">
    <citation type="submission" date="2012-10" db="EMBL/GenBank/DDBJ databases">
        <title>Genome sequence of Vibrio Cholerae HENC-02.</title>
        <authorList>
            <person name="Eppinger M."/>
            <person name="Hasan N.A."/>
            <person name="Sengamalay N."/>
            <person name="Hine E."/>
            <person name="Su Q."/>
            <person name="Daugherty S.C."/>
            <person name="Young S."/>
            <person name="Sadzewicz L."/>
            <person name="Tallon L."/>
            <person name="Cebula T.A."/>
            <person name="Ravel J."/>
            <person name="Colwell R.R."/>
        </authorList>
    </citation>
    <scope>NUCLEOTIDE SEQUENCE [LARGE SCALE GENOMIC DNA]</scope>
    <source>
        <strain evidence="1 2">HENC-02</strain>
    </source>
</reference>
<evidence type="ECO:0000313" key="2">
    <source>
        <dbReference type="Proteomes" id="UP000008367"/>
    </source>
</evidence>
<name>A0A454CSA1_VIBHA</name>
<dbReference type="Proteomes" id="UP000008367">
    <property type="component" value="Unassembled WGS sequence"/>
</dbReference>
<feature type="non-terminal residue" evidence="1">
    <location>
        <position position="35"/>
    </location>
</feature>
<protein>
    <submittedName>
        <fullName evidence="1">Uncharacterized protein</fullName>
    </submittedName>
</protein>
<evidence type="ECO:0000313" key="1">
    <source>
        <dbReference type="EMBL" id="EKM29276.1"/>
    </source>
</evidence>
<accession>A0A454CSA1</accession>
<organism evidence="1 2">
    <name type="scientific">Vibrio harveyi</name>
    <name type="common">Beneckea harveyi</name>
    <dbReference type="NCBI Taxonomy" id="669"/>
    <lineage>
        <taxon>Bacteria</taxon>
        <taxon>Pseudomonadati</taxon>
        <taxon>Pseudomonadota</taxon>
        <taxon>Gammaproteobacteria</taxon>
        <taxon>Vibrionales</taxon>
        <taxon>Vibrionaceae</taxon>
        <taxon>Vibrio</taxon>
    </lineage>
</organism>
<proteinExistence type="predicted"/>
<gene>
    <name evidence="1" type="ORF">VCHENC02_4902</name>
</gene>